<evidence type="ECO:0000256" key="4">
    <source>
        <dbReference type="ARBA" id="ARBA00047933"/>
    </source>
</evidence>
<gene>
    <name evidence="6" type="primary">Dere\GG10713</name>
    <name evidence="6" type="synonym">dere_GLEANR_10612</name>
    <name evidence="6" type="synonym">GG10713</name>
    <name evidence="6" type="ORF">Dere_GG10713</name>
</gene>
<dbReference type="GO" id="GO:0048255">
    <property type="term" value="P:mRNA stabilization"/>
    <property type="evidence" value="ECO:0007669"/>
    <property type="project" value="TreeGrafter"/>
</dbReference>
<reference evidence="6 7" key="1">
    <citation type="journal article" date="2007" name="Nature">
        <title>Evolution of genes and genomes on the Drosophila phylogeny.</title>
        <authorList>
            <consortium name="Drosophila 12 Genomes Consortium"/>
            <person name="Clark A.G."/>
            <person name="Eisen M.B."/>
            <person name="Smith D.R."/>
            <person name="Bergman C.M."/>
            <person name="Oliver B."/>
            <person name="Markow T.A."/>
            <person name="Kaufman T.C."/>
            <person name="Kellis M."/>
            <person name="Gelbart W."/>
            <person name="Iyer V.N."/>
            <person name="Pollard D.A."/>
            <person name="Sackton T.B."/>
            <person name="Larracuente A.M."/>
            <person name="Singh N.D."/>
            <person name="Abad J.P."/>
            <person name="Abt D.N."/>
            <person name="Adryan B."/>
            <person name="Aguade M."/>
            <person name="Akashi H."/>
            <person name="Anderson W.W."/>
            <person name="Aquadro C.F."/>
            <person name="Ardell D.H."/>
            <person name="Arguello R."/>
            <person name="Artieri C.G."/>
            <person name="Barbash D.A."/>
            <person name="Barker D."/>
            <person name="Barsanti P."/>
            <person name="Batterham P."/>
            <person name="Batzoglou S."/>
            <person name="Begun D."/>
            <person name="Bhutkar A."/>
            <person name="Blanco E."/>
            <person name="Bosak S.A."/>
            <person name="Bradley R.K."/>
            <person name="Brand A.D."/>
            <person name="Brent M.R."/>
            <person name="Brooks A.N."/>
            <person name="Brown R.H."/>
            <person name="Butlin R.K."/>
            <person name="Caggese C."/>
            <person name="Calvi B.R."/>
            <person name="Bernardo de Carvalho A."/>
            <person name="Caspi A."/>
            <person name="Castrezana S."/>
            <person name="Celniker S.E."/>
            <person name="Chang J.L."/>
            <person name="Chapple C."/>
            <person name="Chatterji S."/>
            <person name="Chinwalla A."/>
            <person name="Civetta A."/>
            <person name="Clifton S.W."/>
            <person name="Comeron J.M."/>
            <person name="Costello J.C."/>
            <person name="Coyne J.A."/>
            <person name="Daub J."/>
            <person name="David R.G."/>
            <person name="Delcher A.L."/>
            <person name="Delehaunty K."/>
            <person name="Do C.B."/>
            <person name="Ebling H."/>
            <person name="Edwards K."/>
            <person name="Eickbush T."/>
            <person name="Evans J.D."/>
            <person name="Filipski A."/>
            <person name="Findeiss S."/>
            <person name="Freyhult E."/>
            <person name="Fulton L."/>
            <person name="Fulton R."/>
            <person name="Garcia A.C."/>
            <person name="Gardiner A."/>
            <person name="Garfield D.A."/>
            <person name="Garvin B.E."/>
            <person name="Gibson G."/>
            <person name="Gilbert D."/>
            <person name="Gnerre S."/>
            <person name="Godfrey J."/>
            <person name="Good R."/>
            <person name="Gotea V."/>
            <person name="Gravely B."/>
            <person name="Greenberg A.J."/>
            <person name="Griffiths-Jones S."/>
            <person name="Gross S."/>
            <person name="Guigo R."/>
            <person name="Gustafson E.A."/>
            <person name="Haerty W."/>
            <person name="Hahn M.W."/>
            <person name="Halligan D.L."/>
            <person name="Halpern A.L."/>
            <person name="Halter G.M."/>
            <person name="Han M.V."/>
            <person name="Heger A."/>
            <person name="Hillier L."/>
            <person name="Hinrichs A.S."/>
            <person name="Holmes I."/>
            <person name="Hoskins R.A."/>
            <person name="Hubisz M.J."/>
            <person name="Hultmark D."/>
            <person name="Huntley M.A."/>
            <person name="Jaffe D.B."/>
            <person name="Jagadeeshan S."/>
            <person name="Jeck W.R."/>
            <person name="Johnson J."/>
            <person name="Jones C.D."/>
            <person name="Jordan W.C."/>
            <person name="Karpen G.H."/>
            <person name="Kataoka E."/>
            <person name="Keightley P.D."/>
            <person name="Kheradpour P."/>
            <person name="Kirkness E.F."/>
            <person name="Koerich L.B."/>
            <person name="Kristiansen K."/>
            <person name="Kudrna D."/>
            <person name="Kulathinal R.J."/>
            <person name="Kumar S."/>
            <person name="Kwok R."/>
            <person name="Lander E."/>
            <person name="Langley C.H."/>
            <person name="Lapoint R."/>
            <person name="Lazzaro B.P."/>
            <person name="Lee S.J."/>
            <person name="Levesque L."/>
            <person name="Li R."/>
            <person name="Lin C.F."/>
            <person name="Lin M.F."/>
            <person name="Lindblad-Toh K."/>
            <person name="Llopart A."/>
            <person name="Long M."/>
            <person name="Low L."/>
            <person name="Lozovsky E."/>
            <person name="Lu J."/>
            <person name="Luo M."/>
            <person name="Machado C.A."/>
            <person name="Makalowski W."/>
            <person name="Marzo M."/>
            <person name="Matsuda M."/>
            <person name="Matzkin L."/>
            <person name="McAllister B."/>
            <person name="McBride C.S."/>
            <person name="McKernan B."/>
            <person name="McKernan K."/>
            <person name="Mendez-Lago M."/>
            <person name="Minx P."/>
            <person name="Mollenhauer M.U."/>
            <person name="Montooth K."/>
            <person name="Mount S.M."/>
            <person name="Mu X."/>
            <person name="Myers E."/>
            <person name="Negre B."/>
            <person name="Newfeld S."/>
            <person name="Nielsen R."/>
            <person name="Noor M.A."/>
            <person name="O'Grady P."/>
            <person name="Pachter L."/>
            <person name="Papaceit M."/>
            <person name="Parisi M.J."/>
            <person name="Parisi M."/>
            <person name="Parts L."/>
            <person name="Pedersen J.S."/>
            <person name="Pesole G."/>
            <person name="Phillippy A.M."/>
            <person name="Ponting C.P."/>
            <person name="Pop M."/>
            <person name="Porcelli D."/>
            <person name="Powell J.R."/>
            <person name="Prohaska S."/>
            <person name="Pruitt K."/>
            <person name="Puig M."/>
            <person name="Quesneville H."/>
            <person name="Ram K.R."/>
            <person name="Rand D."/>
            <person name="Rasmussen M.D."/>
            <person name="Reed L.K."/>
            <person name="Reenan R."/>
            <person name="Reily A."/>
            <person name="Remington K.A."/>
            <person name="Rieger T.T."/>
            <person name="Ritchie M.G."/>
            <person name="Robin C."/>
            <person name="Rogers Y.H."/>
            <person name="Rohde C."/>
            <person name="Rozas J."/>
            <person name="Rubenfield M.J."/>
            <person name="Ruiz A."/>
            <person name="Russo S."/>
            <person name="Salzberg S.L."/>
            <person name="Sanchez-Gracia A."/>
            <person name="Saranga D.J."/>
            <person name="Sato H."/>
            <person name="Schaeffer S.W."/>
            <person name="Schatz M.C."/>
            <person name="Schlenke T."/>
            <person name="Schwartz R."/>
            <person name="Segarra C."/>
            <person name="Singh R.S."/>
            <person name="Sirot L."/>
            <person name="Sirota M."/>
            <person name="Sisneros N.B."/>
            <person name="Smith C.D."/>
            <person name="Smith T.F."/>
            <person name="Spieth J."/>
            <person name="Stage D.E."/>
            <person name="Stark A."/>
            <person name="Stephan W."/>
            <person name="Strausberg R.L."/>
            <person name="Strempel S."/>
            <person name="Sturgill D."/>
            <person name="Sutton G."/>
            <person name="Sutton G.G."/>
            <person name="Tao W."/>
            <person name="Teichmann S."/>
            <person name="Tobari Y.N."/>
            <person name="Tomimura Y."/>
            <person name="Tsolas J.M."/>
            <person name="Valente V.L."/>
            <person name="Venter E."/>
            <person name="Venter J.C."/>
            <person name="Vicario S."/>
            <person name="Vieira F.G."/>
            <person name="Vilella A.J."/>
            <person name="Villasante A."/>
            <person name="Walenz B."/>
            <person name="Wang J."/>
            <person name="Wasserman M."/>
            <person name="Watts T."/>
            <person name="Wilson D."/>
            <person name="Wilson R.K."/>
            <person name="Wing R.A."/>
            <person name="Wolfner M.F."/>
            <person name="Wong A."/>
            <person name="Wong G.K."/>
            <person name="Wu C.I."/>
            <person name="Wu G."/>
            <person name="Yamamoto D."/>
            <person name="Yang H.P."/>
            <person name="Yang S.P."/>
            <person name="Yorke J.A."/>
            <person name="Yoshida K."/>
            <person name="Zdobnov E."/>
            <person name="Zhang P."/>
            <person name="Zhang Y."/>
            <person name="Zimin A.V."/>
            <person name="Baldwin J."/>
            <person name="Abdouelleil A."/>
            <person name="Abdulkadir J."/>
            <person name="Abebe A."/>
            <person name="Abera B."/>
            <person name="Abreu J."/>
            <person name="Acer S.C."/>
            <person name="Aftuck L."/>
            <person name="Alexander A."/>
            <person name="An P."/>
            <person name="Anderson E."/>
            <person name="Anderson S."/>
            <person name="Arachi H."/>
            <person name="Azer M."/>
            <person name="Bachantsang P."/>
            <person name="Barry A."/>
            <person name="Bayul T."/>
            <person name="Berlin A."/>
            <person name="Bessette D."/>
            <person name="Bloom T."/>
            <person name="Blye J."/>
            <person name="Boguslavskiy L."/>
            <person name="Bonnet C."/>
            <person name="Boukhgalter B."/>
            <person name="Bourzgui I."/>
            <person name="Brown A."/>
            <person name="Cahill P."/>
            <person name="Channer S."/>
            <person name="Cheshatsang Y."/>
            <person name="Chuda L."/>
            <person name="Citroen M."/>
            <person name="Collymore A."/>
            <person name="Cooke P."/>
            <person name="Costello M."/>
            <person name="D'Aco K."/>
            <person name="Daza R."/>
            <person name="De Haan G."/>
            <person name="DeGray S."/>
            <person name="DeMaso C."/>
            <person name="Dhargay N."/>
            <person name="Dooley K."/>
            <person name="Dooley E."/>
            <person name="Doricent M."/>
            <person name="Dorje P."/>
            <person name="Dorjee K."/>
            <person name="Dupes A."/>
            <person name="Elong R."/>
            <person name="Falk J."/>
            <person name="Farina A."/>
            <person name="Faro S."/>
            <person name="Ferguson D."/>
            <person name="Fisher S."/>
            <person name="Foley C.D."/>
            <person name="Franke A."/>
            <person name="Friedrich D."/>
            <person name="Gadbois L."/>
            <person name="Gearin G."/>
            <person name="Gearin C.R."/>
            <person name="Giannoukos G."/>
            <person name="Goode T."/>
            <person name="Graham J."/>
            <person name="Grandbois E."/>
            <person name="Grewal S."/>
            <person name="Gyaltsen K."/>
            <person name="Hafez N."/>
            <person name="Hagos B."/>
            <person name="Hall J."/>
            <person name="Henson C."/>
            <person name="Hollinger A."/>
            <person name="Honan T."/>
            <person name="Huard M.D."/>
            <person name="Hughes L."/>
            <person name="Hurhula B."/>
            <person name="Husby M.E."/>
            <person name="Kamat A."/>
            <person name="Kanga B."/>
            <person name="Kashin S."/>
            <person name="Khazanovich D."/>
            <person name="Kisner P."/>
            <person name="Lance K."/>
            <person name="Lara M."/>
            <person name="Lee W."/>
            <person name="Lennon N."/>
            <person name="Letendre F."/>
            <person name="LeVine R."/>
            <person name="Lipovsky A."/>
            <person name="Liu X."/>
            <person name="Liu J."/>
            <person name="Liu S."/>
            <person name="Lokyitsang T."/>
            <person name="Lokyitsang Y."/>
            <person name="Lubonja R."/>
            <person name="Lui A."/>
            <person name="MacDonald P."/>
            <person name="Magnisalis V."/>
            <person name="Maru K."/>
            <person name="Matthews C."/>
            <person name="McCusker W."/>
            <person name="McDonough S."/>
            <person name="Mehta T."/>
            <person name="Meldrim J."/>
            <person name="Meneus L."/>
            <person name="Mihai O."/>
            <person name="Mihalev A."/>
            <person name="Mihova T."/>
            <person name="Mittelman R."/>
            <person name="Mlenga V."/>
            <person name="Montmayeur A."/>
            <person name="Mulrain L."/>
            <person name="Navidi A."/>
            <person name="Naylor J."/>
            <person name="Negash T."/>
            <person name="Nguyen T."/>
            <person name="Nguyen N."/>
            <person name="Nicol R."/>
            <person name="Norbu C."/>
            <person name="Norbu N."/>
            <person name="Novod N."/>
            <person name="O'Neill B."/>
            <person name="Osman S."/>
            <person name="Markiewicz E."/>
            <person name="Oyono O.L."/>
            <person name="Patti C."/>
            <person name="Phunkhang P."/>
            <person name="Pierre F."/>
            <person name="Priest M."/>
            <person name="Raghuraman S."/>
            <person name="Rege F."/>
            <person name="Reyes R."/>
            <person name="Rise C."/>
            <person name="Rogov P."/>
            <person name="Ross K."/>
            <person name="Ryan E."/>
            <person name="Settipalli S."/>
            <person name="Shea T."/>
            <person name="Sherpa N."/>
            <person name="Shi L."/>
            <person name="Shih D."/>
            <person name="Sparrow T."/>
            <person name="Spaulding J."/>
            <person name="Stalker J."/>
            <person name="Stange-Thomann N."/>
            <person name="Stavropoulos S."/>
            <person name="Stone C."/>
            <person name="Strader C."/>
            <person name="Tesfaye S."/>
            <person name="Thomson T."/>
            <person name="Thoulutsang Y."/>
            <person name="Thoulutsang D."/>
            <person name="Topham K."/>
            <person name="Topping I."/>
            <person name="Tsamla T."/>
            <person name="Vassiliev H."/>
            <person name="Vo A."/>
            <person name="Wangchuk T."/>
            <person name="Wangdi T."/>
            <person name="Weiand M."/>
            <person name="Wilkinson J."/>
            <person name="Wilson A."/>
            <person name="Yadav S."/>
            <person name="Young G."/>
            <person name="Yu Q."/>
            <person name="Zembek L."/>
            <person name="Zhong D."/>
            <person name="Zimmer A."/>
            <person name="Zwirko Z."/>
            <person name="Jaffe D.B."/>
            <person name="Alvarez P."/>
            <person name="Brockman W."/>
            <person name="Butler J."/>
            <person name="Chin C."/>
            <person name="Gnerre S."/>
            <person name="Grabherr M."/>
            <person name="Kleber M."/>
            <person name="Mauceli E."/>
            <person name="MacCallum I."/>
        </authorList>
    </citation>
    <scope>NUCLEOTIDE SEQUENCE [LARGE SCALE GENOMIC DNA]</scope>
    <source>
        <strain evidence="6 7">TSC#14021-0224.01</strain>
    </source>
</reference>
<dbReference type="AlphaFoldDB" id="B3N9U1"/>
<evidence type="ECO:0000256" key="3">
    <source>
        <dbReference type="ARBA" id="ARBA00022679"/>
    </source>
</evidence>
<feature type="compositionally biased region" description="Basic and acidic residues" evidence="5">
    <location>
        <begin position="8"/>
        <end position="18"/>
    </location>
</feature>
<dbReference type="EC" id="2.7.7.19" evidence="2"/>
<dbReference type="PANTHER" id="PTHR12974:SF36">
    <property type="entry name" value="POLYNUCLEOTIDE ADENYLYLTRANSFERASE"/>
    <property type="match status" value="1"/>
</dbReference>
<dbReference type="GO" id="GO:1990817">
    <property type="term" value="F:poly(A) RNA polymerase activity"/>
    <property type="evidence" value="ECO:0007669"/>
    <property type="project" value="UniProtKB-EC"/>
</dbReference>
<comment type="catalytic activity">
    <reaction evidence="4">
        <text>RNA(n) + ATP = RNA(n)-3'-adenine ribonucleotide + diphosphate</text>
        <dbReference type="Rhea" id="RHEA:11332"/>
        <dbReference type="Rhea" id="RHEA-COMP:14527"/>
        <dbReference type="Rhea" id="RHEA-COMP:17347"/>
        <dbReference type="ChEBI" id="CHEBI:30616"/>
        <dbReference type="ChEBI" id="CHEBI:33019"/>
        <dbReference type="ChEBI" id="CHEBI:140395"/>
        <dbReference type="ChEBI" id="CHEBI:173115"/>
        <dbReference type="EC" id="2.7.7.19"/>
    </reaction>
    <physiologicalReaction direction="left-to-right" evidence="4">
        <dbReference type="Rhea" id="RHEA:11333"/>
    </physiologicalReaction>
</comment>
<reference evidence="6 7" key="2">
    <citation type="journal article" date="2008" name="Bioinformatics">
        <title>Assembly reconciliation.</title>
        <authorList>
            <person name="Zimin A.V."/>
            <person name="Smith D.R."/>
            <person name="Sutton G."/>
            <person name="Yorke J.A."/>
        </authorList>
    </citation>
    <scope>NUCLEOTIDE SEQUENCE [LARGE SCALE GENOMIC DNA]</scope>
    <source>
        <strain evidence="6 7">TSC#14021-0224.01</strain>
    </source>
</reference>
<keyword evidence="7" id="KW-1185">Reference proteome</keyword>
<feature type="region of interest" description="Disordered" evidence="5">
    <location>
        <begin position="237"/>
        <end position="276"/>
    </location>
</feature>
<accession>B3N9U1</accession>
<dbReference type="SMART" id="SM01153">
    <property type="entry name" value="DUF1693"/>
    <property type="match status" value="1"/>
</dbReference>
<dbReference type="InterPro" id="IPR012937">
    <property type="entry name" value="TET5"/>
</dbReference>
<dbReference type="HOGENOM" id="CLU_008115_1_0_1"/>
<dbReference type="Pfam" id="PF07984">
    <property type="entry name" value="NTP_transf_7"/>
    <property type="match status" value="1"/>
</dbReference>
<dbReference type="GO" id="GO:0003723">
    <property type="term" value="F:RNA binding"/>
    <property type="evidence" value="ECO:0007669"/>
    <property type="project" value="TreeGrafter"/>
</dbReference>
<dbReference type="eggNOG" id="KOG3852">
    <property type="taxonomic scope" value="Eukaryota"/>
</dbReference>
<feature type="compositionally biased region" description="Low complexity" evidence="5">
    <location>
        <begin position="48"/>
        <end position="72"/>
    </location>
</feature>
<protein>
    <recommendedName>
        <fullName evidence="2">polynucleotide adenylyltransferase</fullName>
        <ecNumber evidence="2">2.7.7.19</ecNumber>
    </recommendedName>
</protein>
<dbReference type="OrthoDB" id="10065073at2759"/>
<name>B3N9U1_DROER</name>
<evidence type="ECO:0000313" key="7">
    <source>
        <dbReference type="Proteomes" id="UP000008711"/>
    </source>
</evidence>
<proteinExistence type="inferred from homology"/>
<feature type="compositionally biased region" description="Polar residues" evidence="5">
    <location>
        <begin position="237"/>
        <end position="248"/>
    </location>
</feature>
<evidence type="ECO:0000256" key="1">
    <source>
        <dbReference type="ARBA" id="ARBA00007631"/>
    </source>
</evidence>
<feature type="region of interest" description="Disordered" evidence="5">
    <location>
        <begin position="185"/>
        <end position="219"/>
    </location>
</feature>
<dbReference type="PANTHER" id="PTHR12974">
    <property type="entry name" value="PRION-LIKE- Q/N-RICH -DOMAIN-BEARING PROTEIN PROTEIN 44"/>
    <property type="match status" value="1"/>
</dbReference>
<feature type="region of interest" description="Disordered" evidence="5">
    <location>
        <begin position="761"/>
        <end position="798"/>
    </location>
</feature>
<comment type="similarity">
    <text evidence="1">Belongs to the TENT family.</text>
</comment>
<evidence type="ECO:0000313" key="6">
    <source>
        <dbReference type="EMBL" id="EDV59637.2"/>
    </source>
</evidence>
<feature type="region of interest" description="Disordered" evidence="5">
    <location>
        <begin position="1"/>
        <end position="94"/>
    </location>
</feature>
<evidence type="ECO:0000256" key="2">
    <source>
        <dbReference type="ARBA" id="ARBA00012388"/>
    </source>
</evidence>
<feature type="compositionally biased region" description="Low complexity" evidence="5">
    <location>
        <begin position="185"/>
        <end position="211"/>
    </location>
</feature>
<dbReference type="Proteomes" id="UP000008711">
    <property type="component" value="Unassembled WGS sequence"/>
</dbReference>
<sequence>MVNKVNGKKADKDKERQQEAMLPAAGKNSSNIENSSDLSNINNKAVHKPAANKGQNAKPNNNSNNNSGNNKKNAGKGHQPQQQQRSGKKAKPQRQQIFLQSLPRDSSNYRTNSYRSSIDINSLSTNSTNSSSNLLDTPATLDSGVGKMNPAELLTAALAVPCAKCSKPSMISGLTTAVTASTVSSASSASTSSASASFSSSSTSSGSETASNHSDLHYPEPTVYAAKQYRKSKSYMGVSQYNSSQSGHQAGRGPNTAGGGNGNHATYRRSHSDRRNSFDRTFAERNRDFVPIVPPPRPVLSSSNIAGVMASTTKLTIIERFGKGRVAYPIMQCGTLDGAEPLYHQQRSNRMDVYQIDDGFHSDGGTETPPPSPSSGSSIASTSDHGSLESVDTGGTQRLAVLSFEQVSKLHDVMDEKVAIHGRGNFPTLEVTLKDLVNLVRRKLEAEVNAGGAGVLVKDIRLNGGAASHVLASEDQPYNDLDLIFAIELSSPRVFDRVKVAVLNTLLDLMPEGVCKRRIYTCSLKEAYVGKMVKVNNNNDGDRWSLISLGNSPGHKNVELKFVDTMRRQFEFSVDSFQIVLDSLLLFYDCAALPISENFYPTVVGESVYGDFQEALYHLQKKLISTRQPEEIRGGGLLKYCNLLVRNYKAVDSQLIKTLERYMCSRFFIDFPDINTQTTKLEAYLRNHFWGVDEEPLQYQYLMHLREVVEMSTVCLMGHERRQSLHLIQSLAAQVLFNKQEKQQQQQAQEKYQQQQQQQQQQQHQQNQQHQQQQQQQQRQHQFLDPAQQQQQQQTQTQQQQPQQAATLTLVPQASPTGQAQTIYVQQAAPAAVCCTSSTDQTASAAPQTIQIQAGPPGLIYANGVYYAPVIPSTICTCNSTWLST</sequence>
<dbReference type="EMBL" id="CH954177">
    <property type="protein sequence ID" value="EDV59637.2"/>
    <property type="molecule type" value="Genomic_DNA"/>
</dbReference>
<evidence type="ECO:0000256" key="5">
    <source>
        <dbReference type="SAM" id="MobiDB-lite"/>
    </source>
</evidence>
<feature type="region of interest" description="Disordered" evidence="5">
    <location>
        <begin position="356"/>
        <end position="392"/>
    </location>
</feature>
<feature type="compositionally biased region" description="Polar residues" evidence="5">
    <location>
        <begin position="27"/>
        <end position="43"/>
    </location>
</feature>
<organism evidence="6 7">
    <name type="scientific">Drosophila erecta</name>
    <name type="common">Fruit fly</name>
    <dbReference type="NCBI Taxonomy" id="7220"/>
    <lineage>
        <taxon>Eukaryota</taxon>
        <taxon>Metazoa</taxon>
        <taxon>Ecdysozoa</taxon>
        <taxon>Arthropoda</taxon>
        <taxon>Hexapoda</taxon>
        <taxon>Insecta</taxon>
        <taxon>Pterygota</taxon>
        <taxon>Neoptera</taxon>
        <taxon>Endopterygota</taxon>
        <taxon>Diptera</taxon>
        <taxon>Brachycera</taxon>
        <taxon>Muscomorpha</taxon>
        <taxon>Ephydroidea</taxon>
        <taxon>Drosophilidae</taxon>
        <taxon>Drosophila</taxon>
        <taxon>Sophophora</taxon>
    </lineage>
</organism>
<feature type="compositionally biased region" description="Low complexity" evidence="5">
    <location>
        <begin position="374"/>
        <end position="385"/>
    </location>
</feature>
<keyword evidence="3" id="KW-0808">Transferase</keyword>